<dbReference type="Proteomes" id="UP001163105">
    <property type="component" value="Unassembled WGS sequence"/>
</dbReference>
<gene>
    <name evidence="11" type="ORF">O9K51_03655</name>
</gene>
<accession>A0AB34FT74</accession>
<comment type="caution">
    <text evidence="11">The sequence shown here is derived from an EMBL/GenBank/DDBJ whole genome shotgun (WGS) entry which is preliminary data.</text>
</comment>
<dbReference type="AlphaFoldDB" id="A0AB34FT74"/>
<dbReference type="EC" id="3.1.1.-" evidence="10"/>
<dbReference type="Pfam" id="PF07519">
    <property type="entry name" value="Tannase"/>
    <property type="match status" value="1"/>
</dbReference>
<sequence>MHKGLQSHLAADIDLAHNRLRGQDCSQHNTLGALSSLAEACAVVWQHDGLEFEDSGSGFFLFEDHAASWVSSFVTAIDLGPFFVGSPPPEVLDHLRACRPQKVKDRAWLVMYYSIILSMMSSCDPADYPTKRKLQFNLWLALNDAQLFLEPSEVNIQALALLACQVEEFTTPSLSWMLASTACRMLEALGVNHKGLALIFGRPPIFHRVMARKENIQRLIQIRQARLKEASEARDVDALMKWQAADTTFTDKVTGTVVSGWDAVRDHYAKLYLAMPTFRILQPETTGYTPEFVVGELECEAIPGEDMPQWGVKKGDILRMKAVSMFWWRWEGKGEWTGALDDEAPQPGQPGSYVAFFHDRSETLSWMQDSIAMFTKPSSILSAAYYGRPPTKMYYYGCSTGGGQGFALAQHYPDLFDGIFAGSPANWYSHVILSFLWNGLNSGNEDSFLPQHALDLITGAVLDKCDELDHVKDGVLADPTQCSFDIATLQCAACQSPVINNKTTCLTKSQVENVRSSTLARQIRQLGDPYILALLWDRKNLSYDYSTFNWASHAKLVDKTASPLIDNISPNLEAFRKSGGKMIVTQGWADPLMSPFLPIQHREQMRGISGKNIDSFFSLQDPDFGEPAWESPLLDAISPATFHPQLQSPLFGKFSRELRDQVFALAVAEYEDWGREYFVDDEPDPDRYCEYIRPGWFAPWRVDWALLLTCRRAYYEASRLPIRQAVHRWCLGAAGKPRNNGQNSDYMCLGNVRLENLTSHNLENITELRIQADPHLLKSLDVYVSWWESVIGPDPFPNLECLALIVTWNSWFTAGEVGELDLDEISTMAWPEVKKRLTFELEAGDDEGDRMRLKALVREMRVEARAGGALKLATINGTPLVPAARWRSYRWLFVAPEGVLGSAFAQYRHLFNEETEMLVAVCDFIPGRQPALWKDVRDEQVYGGRKVAVPVASPF</sequence>
<comment type="catalytic activity">
    <reaction evidence="9">
        <text>feruloyl-polysaccharide + H2O = ferulate + polysaccharide.</text>
        <dbReference type="EC" id="3.1.1.73"/>
    </reaction>
</comment>
<keyword evidence="12" id="KW-1185">Reference proteome</keyword>
<organism evidence="11 12">
    <name type="scientific">Purpureocillium lavendulum</name>
    <dbReference type="NCBI Taxonomy" id="1247861"/>
    <lineage>
        <taxon>Eukaryota</taxon>
        <taxon>Fungi</taxon>
        <taxon>Dikarya</taxon>
        <taxon>Ascomycota</taxon>
        <taxon>Pezizomycotina</taxon>
        <taxon>Sordariomycetes</taxon>
        <taxon>Hypocreomycetidae</taxon>
        <taxon>Hypocreales</taxon>
        <taxon>Ophiocordycipitaceae</taxon>
        <taxon>Purpureocillium</taxon>
    </lineage>
</organism>
<dbReference type="PANTHER" id="PTHR33938:SF15">
    <property type="entry name" value="FERULOYL ESTERASE B-RELATED"/>
    <property type="match status" value="1"/>
</dbReference>
<evidence type="ECO:0000313" key="11">
    <source>
        <dbReference type="EMBL" id="KAJ6442480.1"/>
    </source>
</evidence>
<dbReference type="InterPro" id="IPR029058">
    <property type="entry name" value="AB_hydrolase_fold"/>
</dbReference>
<keyword evidence="4" id="KW-0479">Metal-binding</keyword>
<dbReference type="GO" id="GO:0030600">
    <property type="term" value="F:feruloyl esterase activity"/>
    <property type="evidence" value="ECO:0007669"/>
    <property type="project" value="UniProtKB-EC"/>
</dbReference>
<dbReference type="EMBL" id="JAQHRD010000003">
    <property type="protein sequence ID" value="KAJ6442480.1"/>
    <property type="molecule type" value="Genomic_DNA"/>
</dbReference>
<dbReference type="PANTHER" id="PTHR33938">
    <property type="entry name" value="FERULOYL ESTERASE B-RELATED"/>
    <property type="match status" value="1"/>
</dbReference>
<keyword evidence="3" id="KW-0624">Polysaccharide degradation</keyword>
<evidence type="ECO:0000256" key="8">
    <source>
        <dbReference type="ARBA" id="ARBA00023157"/>
    </source>
</evidence>
<dbReference type="InterPro" id="IPR011118">
    <property type="entry name" value="Tannase/feruloyl_esterase"/>
</dbReference>
<dbReference type="CDD" id="cd12148">
    <property type="entry name" value="fungal_TF_MHR"/>
    <property type="match status" value="1"/>
</dbReference>
<reference evidence="11" key="1">
    <citation type="submission" date="2023-01" db="EMBL/GenBank/DDBJ databases">
        <title>The growth and conidiation of Purpureocillium lavendulum are regulated by nitrogen source and histone H3K14 acetylation.</title>
        <authorList>
            <person name="Tang P."/>
            <person name="Han J."/>
            <person name="Zhang C."/>
            <person name="Tang P."/>
            <person name="Qi F."/>
            <person name="Zhang K."/>
            <person name="Liang L."/>
        </authorList>
    </citation>
    <scope>NUCLEOTIDE SEQUENCE</scope>
    <source>
        <strain evidence="11">YMF1.00683</strain>
    </source>
</reference>
<evidence type="ECO:0000256" key="2">
    <source>
        <dbReference type="ARBA" id="ARBA00022487"/>
    </source>
</evidence>
<name>A0AB34FT74_9HYPO</name>
<evidence type="ECO:0000256" key="7">
    <source>
        <dbReference type="ARBA" id="ARBA00022837"/>
    </source>
</evidence>
<keyword evidence="2" id="KW-0719">Serine esterase</keyword>
<protein>
    <recommendedName>
        <fullName evidence="10">Carboxylic ester hydrolase</fullName>
        <ecNumber evidence="10">3.1.1.-</ecNumber>
    </recommendedName>
</protein>
<proteinExistence type="inferred from homology"/>
<dbReference type="GO" id="GO:0046872">
    <property type="term" value="F:metal ion binding"/>
    <property type="evidence" value="ECO:0007669"/>
    <property type="project" value="UniProtKB-KW"/>
</dbReference>
<keyword evidence="3" id="KW-0119">Carbohydrate metabolism</keyword>
<evidence type="ECO:0000256" key="10">
    <source>
        <dbReference type="RuleBase" id="RU361238"/>
    </source>
</evidence>
<dbReference type="GO" id="GO:0045493">
    <property type="term" value="P:xylan catabolic process"/>
    <property type="evidence" value="ECO:0007669"/>
    <property type="project" value="UniProtKB-KW"/>
</dbReference>
<evidence type="ECO:0000256" key="1">
    <source>
        <dbReference type="ARBA" id="ARBA00006249"/>
    </source>
</evidence>
<evidence type="ECO:0000256" key="4">
    <source>
        <dbReference type="ARBA" id="ARBA00022723"/>
    </source>
</evidence>
<dbReference type="SUPFAM" id="SSF53474">
    <property type="entry name" value="alpha/beta-Hydrolases"/>
    <property type="match status" value="1"/>
</dbReference>
<dbReference type="SUPFAM" id="SSF54427">
    <property type="entry name" value="NTF2-like"/>
    <property type="match status" value="1"/>
</dbReference>
<keyword evidence="8" id="KW-1015">Disulfide bond</keyword>
<dbReference type="InterPro" id="IPR032710">
    <property type="entry name" value="NTF2-like_dom_sf"/>
</dbReference>
<keyword evidence="3" id="KW-0858">Xylan degradation</keyword>
<keyword evidence="6 10" id="KW-0378">Hydrolase</keyword>
<evidence type="ECO:0000256" key="3">
    <source>
        <dbReference type="ARBA" id="ARBA00022651"/>
    </source>
</evidence>
<evidence type="ECO:0000256" key="9">
    <source>
        <dbReference type="ARBA" id="ARBA00034075"/>
    </source>
</evidence>
<evidence type="ECO:0000256" key="5">
    <source>
        <dbReference type="ARBA" id="ARBA00022729"/>
    </source>
</evidence>
<dbReference type="Gene3D" id="3.10.450.50">
    <property type="match status" value="1"/>
</dbReference>
<comment type="similarity">
    <text evidence="1 10">Belongs to the tannase family.</text>
</comment>
<evidence type="ECO:0000256" key="6">
    <source>
        <dbReference type="ARBA" id="ARBA00022801"/>
    </source>
</evidence>
<evidence type="ECO:0000313" key="12">
    <source>
        <dbReference type="Proteomes" id="UP001163105"/>
    </source>
</evidence>
<keyword evidence="7" id="KW-0106">Calcium</keyword>
<keyword evidence="5" id="KW-0732">Signal</keyword>
<dbReference type="Gene3D" id="3.40.50.1820">
    <property type="entry name" value="alpha/beta hydrolase"/>
    <property type="match status" value="1"/>
</dbReference>